<evidence type="ECO:0000256" key="2">
    <source>
        <dbReference type="ARBA" id="ARBA00023295"/>
    </source>
</evidence>
<dbReference type="SUPFAM" id="SSF49265">
    <property type="entry name" value="Fibronectin type III"/>
    <property type="match status" value="2"/>
</dbReference>
<dbReference type="EMBL" id="VCKY01000034">
    <property type="protein sequence ID" value="TMR22061.1"/>
    <property type="molecule type" value="Genomic_DNA"/>
</dbReference>
<feature type="domain" description="Fibronectin type-III" evidence="4">
    <location>
        <begin position="200"/>
        <end position="290"/>
    </location>
</feature>
<keyword evidence="3" id="KW-0119">Carbohydrate metabolism</keyword>
<evidence type="ECO:0000259" key="4">
    <source>
        <dbReference type="PROSITE" id="PS50853"/>
    </source>
</evidence>
<evidence type="ECO:0000313" key="5">
    <source>
        <dbReference type="EMBL" id="TMR22061.1"/>
    </source>
</evidence>
<keyword evidence="2" id="KW-0378">Hydrolase</keyword>
<name>A0A5S4FPD8_9ACTN</name>
<dbReference type="GO" id="GO:0000272">
    <property type="term" value="P:polysaccharide catabolic process"/>
    <property type="evidence" value="ECO:0007669"/>
    <property type="project" value="UniProtKB-KW"/>
</dbReference>
<reference evidence="5 6" key="1">
    <citation type="submission" date="2019-05" db="EMBL/GenBank/DDBJ databases">
        <title>Draft genome sequence of Nonomuraea turkmeniaca DSM 43926.</title>
        <authorList>
            <person name="Saricaoglu S."/>
            <person name="Isik K."/>
        </authorList>
    </citation>
    <scope>NUCLEOTIDE SEQUENCE [LARGE SCALE GENOMIC DNA]</scope>
    <source>
        <strain evidence="5 6">DSM 43926</strain>
    </source>
</reference>
<comment type="caution">
    <text evidence="5">The sequence shown here is derived from an EMBL/GenBank/DDBJ whole genome shotgun (WGS) entry which is preliminary data.</text>
</comment>
<dbReference type="InterPro" id="IPR036116">
    <property type="entry name" value="FN3_sf"/>
</dbReference>
<dbReference type="CDD" id="cd00063">
    <property type="entry name" value="FN3"/>
    <property type="match status" value="3"/>
</dbReference>
<dbReference type="SMART" id="SM00060">
    <property type="entry name" value="FN3"/>
    <property type="match status" value="3"/>
</dbReference>
<dbReference type="Pfam" id="PF00041">
    <property type="entry name" value="fn3"/>
    <property type="match status" value="1"/>
</dbReference>
<keyword evidence="2" id="KW-0326">Glycosidase</keyword>
<evidence type="ECO:0000313" key="6">
    <source>
        <dbReference type="Proteomes" id="UP000309128"/>
    </source>
</evidence>
<proteinExistence type="predicted"/>
<keyword evidence="1" id="KW-0677">Repeat</keyword>
<dbReference type="AlphaFoldDB" id="A0A5S4FPD8"/>
<dbReference type="PROSITE" id="PS50853">
    <property type="entry name" value="FN3"/>
    <property type="match status" value="3"/>
</dbReference>
<dbReference type="GO" id="GO:0016798">
    <property type="term" value="F:hydrolase activity, acting on glycosyl bonds"/>
    <property type="evidence" value="ECO:0007669"/>
    <property type="project" value="UniProtKB-KW"/>
</dbReference>
<dbReference type="PANTHER" id="PTHR46708:SF2">
    <property type="entry name" value="FIBRONECTIN TYPE-III DOMAIN-CONTAINING PROTEIN"/>
    <property type="match status" value="1"/>
</dbReference>
<evidence type="ECO:0000256" key="1">
    <source>
        <dbReference type="ARBA" id="ARBA00022737"/>
    </source>
</evidence>
<organism evidence="5 6">
    <name type="scientific">Nonomuraea turkmeniaca</name>
    <dbReference type="NCBI Taxonomy" id="103838"/>
    <lineage>
        <taxon>Bacteria</taxon>
        <taxon>Bacillati</taxon>
        <taxon>Actinomycetota</taxon>
        <taxon>Actinomycetes</taxon>
        <taxon>Streptosporangiales</taxon>
        <taxon>Streptosporangiaceae</taxon>
        <taxon>Nonomuraea</taxon>
    </lineage>
</organism>
<dbReference type="InterPro" id="IPR013783">
    <property type="entry name" value="Ig-like_fold"/>
</dbReference>
<keyword evidence="3" id="KW-0624">Polysaccharide degradation</keyword>
<evidence type="ECO:0000256" key="3">
    <source>
        <dbReference type="ARBA" id="ARBA00023326"/>
    </source>
</evidence>
<protein>
    <recommendedName>
        <fullName evidence="4">Fibronectin type-III domain-containing protein</fullName>
    </recommendedName>
</protein>
<dbReference type="PANTHER" id="PTHR46708">
    <property type="entry name" value="TENASCIN"/>
    <property type="match status" value="1"/>
</dbReference>
<sequence>MANRVAQTYSGGSTSGTHVITFTAPTPGARLILLISSWSTLGSIPAGWTQDFSANGYNYVYVLSKIATGTETSVSLAMGDSRLHAVLHERDDCPRKLFNVANTTPTASMSAAATVPAGAAGRVFSVVNAPNGTAGSTTWNNGLAQHYTAAGTSSYSAFAHGAMPSSGAKSFTLSGLVAGTNQSVFAIVGYGTTDSQPPSAPGNLRATSVTGTQISVEWDAATDDTAVAGYGLYLNGEKVGADQSSLAYTFTGLTAGQTYTLGVDASDTSGNRSAQTQLTVMAEVDITPPTTPANLRLIEATLTSLQVAWDASTDNVGVAAYGIYLDGLRQGTDQAELEHTIIRLARGTSYTISVDAADAAGNRSPAASLTVSTLAGADPSAPLDLTASPGKEQITVGWRASDPGELPVARYEVLLDGRLVATTTALGLVLEDLDAGTTYEIAVRAVDTGSARGPAATVTVTVPTAEWVALASPVYRLGDWAGNALDATGVEWVVEEEDGWATGAEAITLARDSDTSDGGFSGPGKYGGRTIALSGVARAPSRMAMLAAQERLVQALYPHETGVLRVAEAHITRQANVRLANQMEITDTGGRTFEWGLILRAPDPRRYASRPVHVEVEFAPAQTSGSATVTLAGDYPGIPAKLRLIGPVANPVIRLDPLGLEIKAKPGTTLLDERYALTIDLATREVWAIVPPEVWPEPRLARSVLARFPARFALQPGPNTITLSGALVPGQETKGPRLVIEVADAWI</sequence>
<dbReference type="Gene3D" id="2.60.40.10">
    <property type="entry name" value="Immunoglobulins"/>
    <property type="match status" value="3"/>
</dbReference>
<keyword evidence="6" id="KW-1185">Reference proteome</keyword>
<feature type="domain" description="Fibronectin type-III" evidence="4">
    <location>
        <begin position="291"/>
        <end position="376"/>
    </location>
</feature>
<accession>A0A5S4FPD8</accession>
<feature type="domain" description="Fibronectin type-III" evidence="4">
    <location>
        <begin position="379"/>
        <end position="467"/>
    </location>
</feature>
<gene>
    <name evidence="5" type="ORF">ETD86_12905</name>
</gene>
<dbReference type="Proteomes" id="UP000309128">
    <property type="component" value="Unassembled WGS sequence"/>
</dbReference>
<dbReference type="OrthoDB" id="4863392at2"/>
<dbReference type="InterPro" id="IPR050991">
    <property type="entry name" value="ECM_Regulatory_Proteins"/>
</dbReference>
<dbReference type="InterPro" id="IPR003961">
    <property type="entry name" value="FN3_dom"/>
</dbReference>
<dbReference type="RefSeq" id="WP_138666369.1">
    <property type="nucleotide sequence ID" value="NZ_VCKY01000034.1"/>
</dbReference>